<keyword evidence="6 23" id="KW-0723">Serine/threonine-protein kinase</keyword>
<evidence type="ECO:0000313" key="26">
    <source>
        <dbReference type="EMBL" id="RKP22323.1"/>
    </source>
</evidence>
<comment type="subunit">
    <text evidence="21">Interacts with CLK1 C-terminus. Associates with the U5 snRNP and NCOR1 deacetylase complexes. Identified in the spliceosome C complex.</text>
</comment>
<evidence type="ECO:0000259" key="25">
    <source>
        <dbReference type="PROSITE" id="PS50011"/>
    </source>
</evidence>
<keyword evidence="12 26" id="KW-0418">Kinase</keyword>
<dbReference type="SMART" id="SM00220">
    <property type="entry name" value="S_TKc"/>
    <property type="match status" value="1"/>
</dbReference>
<keyword evidence="10" id="KW-0747">Spliceosome</keyword>
<name>A0A4P9YR38_9FUNG</name>
<keyword evidence="13 22" id="KW-0067">ATP-binding</keyword>
<dbReference type="CDD" id="cd14135">
    <property type="entry name" value="STKc_PRP4"/>
    <property type="match status" value="1"/>
</dbReference>
<keyword evidence="15" id="KW-0007">Acetylation</keyword>
<accession>A0A4P9YR38</accession>
<dbReference type="EC" id="2.7.11.1" evidence="3"/>
<gene>
    <name evidence="26" type="ORF">SYNPS1DRAFT_33610</name>
</gene>
<keyword evidence="14" id="KW-0832">Ubl conjugation</keyword>
<evidence type="ECO:0000256" key="23">
    <source>
        <dbReference type="RuleBase" id="RU000304"/>
    </source>
</evidence>
<evidence type="ECO:0000256" key="11">
    <source>
        <dbReference type="ARBA" id="ARBA00022741"/>
    </source>
</evidence>
<dbReference type="EMBL" id="KZ992258">
    <property type="protein sequence ID" value="RKP22323.1"/>
    <property type="molecule type" value="Genomic_DNA"/>
</dbReference>
<dbReference type="FunFam" id="1.10.510.10:FF:000078">
    <property type="entry name" value="Serine/threonine-protein kinase PRP4 homolog"/>
    <property type="match status" value="1"/>
</dbReference>
<evidence type="ECO:0000256" key="3">
    <source>
        <dbReference type="ARBA" id="ARBA00012513"/>
    </source>
</evidence>
<reference evidence="27" key="1">
    <citation type="journal article" date="2018" name="Nat. Microbiol.">
        <title>Leveraging single-cell genomics to expand the fungal tree of life.</title>
        <authorList>
            <person name="Ahrendt S.R."/>
            <person name="Quandt C.A."/>
            <person name="Ciobanu D."/>
            <person name="Clum A."/>
            <person name="Salamov A."/>
            <person name="Andreopoulos B."/>
            <person name="Cheng J.F."/>
            <person name="Woyke T."/>
            <person name="Pelin A."/>
            <person name="Henrissat B."/>
            <person name="Reynolds N.K."/>
            <person name="Benny G.L."/>
            <person name="Smith M.E."/>
            <person name="James T.Y."/>
            <person name="Grigoriev I.V."/>
        </authorList>
    </citation>
    <scope>NUCLEOTIDE SEQUENCE [LARGE SCALE GENOMIC DNA]</scope>
    <source>
        <strain evidence="27">Benny S71-1</strain>
    </source>
</reference>
<evidence type="ECO:0000256" key="7">
    <source>
        <dbReference type="ARBA" id="ARBA00022553"/>
    </source>
</evidence>
<evidence type="ECO:0000256" key="10">
    <source>
        <dbReference type="ARBA" id="ARBA00022728"/>
    </source>
</evidence>
<dbReference type="Pfam" id="PF00069">
    <property type="entry name" value="Pkinase"/>
    <property type="match status" value="1"/>
</dbReference>
<evidence type="ECO:0000256" key="24">
    <source>
        <dbReference type="SAM" id="MobiDB-lite"/>
    </source>
</evidence>
<keyword evidence="17" id="KW-0539">Nucleus</keyword>
<evidence type="ECO:0000256" key="1">
    <source>
        <dbReference type="ARBA" id="ARBA00004123"/>
    </source>
</evidence>
<evidence type="ECO:0000256" key="13">
    <source>
        <dbReference type="ARBA" id="ARBA00022840"/>
    </source>
</evidence>
<evidence type="ECO:0000256" key="2">
    <source>
        <dbReference type="ARBA" id="ARBA00004286"/>
    </source>
</evidence>
<evidence type="ECO:0000256" key="21">
    <source>
        <dbReference type="ARBA" id="ARBA00046964"/>
    </source>
</evidence>
<protein>
    <recommendedName>
        <fullName evidence="19">Serine/threonine-protein kinase PRP4 homolog</fullName>
        <ecNumber evidence="3">2.7.11.1</ecNumber>
    </recommendedName>
    <alternativeName>
        <fullName evidence="20">PRP4 pre-mRNA-processing factor 4 homolog</fullName>
    </alternativeName>
</protein>
<keyword evidence="5" id="KW-1017">Isopeptide bond</keyword>
<dbReference type="InterPro" id="IPR044092">
    <property type="entry name" value="STKc_PRP4"/>
</dbReference>
<dbReference type="AlphaFoldDB" id="A0A4P9YR38"/>
<feature type="region of interest" description="Disordered" evidence="24">
    <location>
        <begin position="1"/>
        <end position="21"/>
    </location>
</feature>
<dbReference type="PROSITE" id="PS00107">
    <property type="entry name" value="PROTEIN_KINASE_ATP"/>
    <property type="match status" value="1"/>
</dbReference>
<evidence type="ECO:0000256" key="16">
    <source>
        <dbReference type="ARBA" id="ARBA00023187"/>
    </source>
</evidence>
<keyword evidence="16" id="KW-0508">mRNA splicing</keyword>
<dbReference type="PANTHER" id="PTHR24058">
    <property type="entry name" value="DUAL SPECIFICITY PROTEIN KINASE"/>
    <property type="match status" value="1"/>
</dbReference>
<dbReference type="InterPro" id="IPR011009">
    <property type="entry name" value="Kinase-like_dom_sf"/>
</dbReference>
<keyword evidence="4" id="KW-0158">Chromosome</keyword>
<dbReference type="PROSITE" id="PS00108">
    <property type="entry name" value="PROTEIN_KINASE_ST"/>
    <property type="match status" value="1"/>
</dbReference>
<evidence type="ECO:0000256" key="12">
    <source>
        <dbReference type="ARBA" id="ARBA00022777"/>
    </source>
</evidence>
<dbReference type="Proteomes" id="UP000278143">
    <property type="component" value="Unassembled WGS sequence"/>
</dbReference>
<dbReference type="PROSITE" id="PS50011">
    <property type="entry name" value="PROTEIN_KINASE_DOM"/>
    <property type="match status" value="1"/>
</dbReference>
<keyword evidence="27" id="KW-1185">Reference proteome</keyword>
<dbReference type="FunFam" id="3.30.200.20:FF:000123">
    <property type="entry name" value="serine/threonine-protein kinase PRP4 homolog"/>
    <property type="match status" value="1"/>
</dbReference>
<evidence type="ECO:0000256" key="6">
    <source>
        <dbReference type="ARBA" id="ARBA00022527"/>
    </source>
</evidence>
<evidence type="ECO:0000256" key="9">
    <source>
        <dbReference type="ARBA" id="ARBA00022679"/>
    </source>
</evidence>
<dbReference type="GO" id="GO:0004674">
    <property type="term" value="F:protein serine/threonine kinase activity"/>
    <property type="evidence" value="ECO:0007669"/>
    <property type="project" value="UniProtKB-KW"/>
</dbReference>
<keyword evidence="7" id="KW-0597">Phosphoprotein</keyword>
<comment type="subcellular location">
    <subcellularLocation>
        <location evidence="2">Chromosome</location>
    </subcellularLocation>
    <subcellularLocation>
        <location evidence="1">Nucleus</location>
    </subcellularLocation>
</comment>
<proteinExistence type="inferred from homology"/>
<evidence type="ECO:0000256" key="20">
    <source>
        <dbReference type="ARBA" id="ARBA00031858"/>
    </source>
</evidence>
<dbReference type="InterPro" id="IPR000719">
    <property type="entry name" value="Prot_kinase_dom"/>
</dbReference>
<evidence type="ECO:0000256" key="8">
    <source>
        <dbReference type="ARBA" id="ARBA00022664"/>
    </source>
</evidence>
<evidence type="ECO:0000256" key="14">
    <source>
        <dbReference type="ARBA" id="ARBA00022843"/>
    </source>
</evidence>
<dbReference type="Gene3D" id="1.10.510.10">
    <property type="entry name" value="Transferase(Phosphotransferase) domain 1"/>
    <property type="match status" value="1"/>
</dbReference>
<dbReference type="OrthoDB" id="9332038at2759"/>
<dbReference type="InterPro" id="IPR050494">
    <property type="entry name" value="Ser_Thr_dual-spec_kinase"/>
</dbReference>
<dbReference type="GO" id="GO:0005681">
    <property type="term" value="C:spliceosomal complex"/>
    <property type="evidence" value="ECO:0007669"/>
    <property type="project" value="UniProtKB-KW"/>
</dbReference>
<evidence type="ECO:0000256" key="19">
    <source>
        <dbReference type="ARBA" id="ARBA00023637"/>
    </source>
</evidence>
<dbReference type="InterPro" id="IPR008271">
    <property type="entry name" value="Ser/Thr_kinase_AS"/>
</dbReference>
<dbReference type="GO" id="GO:0005694">
    <property type="term" value="C:chromosome"/>
    <property type="evidence" value="ECO:0007669"/>
    <property type="project" value="UniProtKB-SubCell"/>
</dbReference>
<sequence length="419" mass="47510">MFAADYEEAPPAMSVPKPAQQPAAALAEQEFDMFADILAAAPVVVNDQNPSLIDNWDDPDGYYRLILGEVLDKRYHVYNNLGKGVFSNVVLARDTVDGNTDVAIKIIRNNDTMYRAGMKEIAILKKLQEHDPQGKKHVIRMIRQFEHRNHLCVVFEALSLNLRQVLRKFGKDVGLNIRAVRVYAQQLFLSLSLLRQCNIIHADIKPDNILVNEAKNVLKLCDLGSASDVSENDITPYLVSRFYRAPEIILGLPYDPAIDMWSVGCTLYELYTGKILFPGRSNNQMLRCMMDLKGPFSKTLLRRGQFSAQHFDVDKQVFLQQEIDKLTRNEVVKSVVITKPTRDLRQRLLSPQVLAGVRDEEERQLIHQFVDLLDKTLTLNPEKRITVKEALKHPFIVWSRTSSRASTETTSAAATTTSS</sequence>
<evidence type="ECO:0000313" key="27">
    <source>
        <dbReference type="Proteomes" id="UP000278143"/>
    </source>
</evidence>
<evidence type="ECO:0000256" key="22">
    <source>
        <dbReference type="PROSITE-ProRule" id="PRU10141"/>
    </source>
</evidence>
<evidence type="ECO:0000256" key="5">
    <source>
        <dbReference type="ARBA" id="ARBA00022499"/>
    </source>
</evidence>
<dbReference type="GO" id="GO:0045292">
    <property type="term" value="P:mRNA cis splicing, via spliceosome"/>
    <property type="evidence" value="ECO:0007669"/>
    <property type="project" value="InterPro"/>
</dbReference>
<dbReference type="SUPFAM" id="SSF56112">
    <property type="entry name" value="Protein kinase-like (PK-like)"/>
    <property type="match status" value="1"/>
</dbReference>
<feature type="binding site" evidence="22">
    <location>
        <position position="105"/>
    </location>
    <ligand>
        <name>ATP</name>
        <dbReference type="ChEBI" id="CHEBI:30616"/>
    </ligand>
</feature>
<evidence type="ECO:0000256" key="17">
    <source>
        <dbReference type="ARBA" id="ARBA00023242"/>
    </source>
</evidence>
<evidence type="ECO:0000256" key="18">
    <source>
        <dbReference type="ARBA" id="ARBA00023596"/>
    </source>
</evidence>
<evidence type="ECO:0000256" key="15">
    <source>
        <dbReference type="ARBA" id="ARBA00022990"/>
    </source>
</evidence>
<keyword evidence="11 22" id="KW-0547">Nucleotide-binding</keyword>
<comment type="similarity">
    <text evidence="18">Belongs to the protein kinase superfamily. CMGC Ser/Thr protein kinase family.</text>
</comment>
<dbReference type="GO" id="GO:0005524">
    <property type="term" value="F:ATP binding"/>
    <property type="evidence" value="ECO:0007669"/>
    <property type="project" value="UniProtKB-UniRule"/>
</dbReference>
<keyword evidence="8" id="KW-0507">mRNA processing</keyword>
<dbReference type="Gene3D" id="3.30.200.20">
    <property type="entry name" value="Phosphorylase Kinase, domain 1"/>
    <property type="match status" value="1"/>
</dbReference>
<organism evidence="26 27">
    <name type="scientific">Syncephalis pseudoplumigaleata</name>
    <dbReference type="NCBI Taxonomy" id="1712513"/>
    <lineage>
        <taxon>Eukaryota</taxon>
        <taxon>Fungi</taxon>
        <taxon>Fungi incertae sedis</taxon>
        <taxon>Zoopagomycota</taxon>
        <taxon>Zoopagomycotina</taxon>
        <taxon>Zoopagomycetes</taxon>
        <taxon>Zoopagales</taxon>
        <taxon>Piptocephalidaceae</taxon>
        <taxon>Syncephalis</taxon>
    </lineage>
</organism>
<dbReference type="PANTHER" id="PTHR24058:SF103">
    <property type="entry name" value="SERINE_THREONINE-PROTEIN KINASE PRP4 HOMOLOG"/>
    <property type="match status" value="1"/>
</dbReference>
<feature type="domain" description="Protein kinase" evidence="25">
    <location>
        <begin position="75"/>
        <end position="396"/>
    </location>
</feature>
<dbReference type="InterPro" id="IPR017441">
    <property type="entry name" value="Protein_kinase_ATP_BS"/>
</dbReference>
<keyword evidence="9" id="KW-0808">Transferase</keyword>
<evidence type="ECO:0000256" key="4">
    <source>
        <dbReference type="ARBA" id="ARBA00022454"/>
    </source>
</evidence>